<feature type="region of interest" description="Disordered" evidence="1">
    <location>
        <begin position="587"/>
        <end position="661"/>
    </location>
</feature>
<feature type="region of interest" description="Disordered" evidence="1">
    <location>
        <begin position="466"/>
        <end position="570"/>
    </location>
</feature>
<feature type="compositionally biased region" description="Polar residues" evidence="1">
    <location>
        <begin position="629"/>
        <end position="651"/>
    </location>
</feature>
<feature type="compositionally biased region" description="Polar residues" evidence="1">
    <location>
        <begin position="410"/>
        <end position="419"/>
    </location>
</feature>
<dbReference type="Gene3D" id="1.10.8.270">
    <property type="entry name" value="putative rabgap domain of human tbc1 domain family member 14 like domains"/>
    <property type="match status" value="1"/>
</dbReference>
<dbReference type="GO" id="GO:0005096">
    <property type="term" value="F:GTPase activator activity"/>
    <property type="evidence" value="ECO:0007669"/>
    <property type="project" value="TreeGrafter"/>
</dbReference>
<dbReference type="InterPro" id="IPR035969">
    <property type="entry name" value="Rab-GAP_TBC_sf"/>
</dbReference>
<sequence>MRKRSSSNASRRSSTIRRRSENLRFDEFGFALTKRKDQKLHHRCHDYSYPQLSSVRVKELCELLSYWNGASFICRSQIERFIRMGVPPSLRDRVWKCLLTIDSLRETSDFSYQKCLTDVRGPLVDLGVSEYGILSAIATLSETQNDLGLNQQEPSTPKPRYSVDDITLFRQIALDLQRSFPTHRSLMGESPEAIEGQAKLFRVLIAYAKYNPQVGYSQGMSYIAAVLLMQLGEEEAFWALTALLDKTKYLAELFDLSLTKVQHQVKVFDQFLKHRKPKLSQHLESVGVSLVHFVMPWFLTLFTSLPCWDSVLAVWDLIILHGLSSVFRTALTIIELLEPRLMDLNDEGAVLPLLLRVPVEVAQYTVLVPALWNTEVQDWELKCMNSLVLDETHHGPKAEQCEKQTDQRTEVTAPNQVGQGSKEKENVPASSEGEKTTEKNSVTGAKSVLTRVLHLAQRYLLDPMSRQKVEVKSSQTQAKPRQHSPGPGRVFKSRTSTSLTQAQIRPRRRSQQKGGAHQPVVQGSSGDVTVDSATVTNTSGCSKSDRSEQTFKRAATGPVGKVAGRRSNHSLIPPIRVKSLRLLRNCKKPLNQTPPPSSILPSSLRPCTHPPSSSTRSSSPPSSSAPQSGEHNTARTALINELSSRHQSSVPFRNVRESKLI</sequence>
<dbReference type="Gene3D" id="1.10.472.80">
    <property type="entry name" value="Ypt/Rab-GAP domain of gyp1p, domain 3"/>
    <property type="match status" value="1"/>
</dbReference>
<feature type="compositionally biased region" description="Polar residues" evidence="1">
    <location>
        <begin position="493"/>
        <end position="503"/>
    </location>
</feature>
<dbReference type="AlphaFoldDB" id="A0AAV1PF76"/>
<evidence type="ECO:0000313" key="4">
    <source>
        <dbReference type="Proteomes" id="UP001314229"/>
    </source>
</evidence>
<dbReference type="EMBL" id="CAWUFR010000145">
    <property type="protein sequence ID" value="CAK6969940.1"/>
    <property type="molecule type" value="Genomic_DNA"/>
</dbReference>
<feature type="compositionally biased region" description="Polar residues" evidence="1">
    <location>
        <begin position="521"/>
        <end position="542"/>
    </location>
</feature>
<feature type="compositionally biased region" description="Low complexity" evidence="1">
    <location>
        <begin position="599"/>
        <end position="628"/>
    </location>
</feature>
<protein>
    <submittedName>
        <fullName evidence="3">Rab GTPase-activating protein 1</fullName>
    </submittedName>
</protein>
<dbReference type="PANTHER" id="PTHR47219:SF9">
    <property type="entry name" value="GTPASE ACTIVATING PROTEIN AND CENTROSOME-ASSOCIATED, ISOFORM B"/>
    <property type="match status" value="1"/>
</dbReference>
<comment type="caution">
    <text evidence="3">The sequence shown here is derived from an EMBL/GenBank/DDBJ whole genome shotgun (WGS) entry which is preliminary data.</text>
</comment>
<dbReference type="SMART" id="SM00164">
    <property type="entry name" value="TBC"/>
    <property type="match status" value="1"/>
</dbReference>
<feature type="domain" description="Rab-GAP TBC" evidence="2">
    <location>
        <begin position="85"/>
        <end position="322"/>
    </location>
</feature>
<gene>
    <name evidence="3" type="ORF">FSCOSCO3_A006239</name>
</gene>
<accession>A0AAV1PF76</accession>
<dbReference type="PROSITE" id="PS50086">
    <property type="entry name" value="TBC_RABGAP"/>
    <property type="match status" value="1"/>
</dbReference>
<dbReference type="InterPro" id="IPR000195">
    <property type="entry name" value="Rab-GAP-TBC_dom"/>
</dbReference>
<dbReference type="Proteomes" id="UP001314229">
    <property type="component" value="Unassembled WGS sequence"/>
</dbReference>
<dbReference type="PANTHER" id="PTHR47219">
    <property type="entry name" value="RAB GTPASE-ACTIVATING PROTEIN 1-LIKE"/>
    <property type="match status" value="1"/>
</dbReference>
<feature type="compositionally biased region" description="Basic and acidic residues" evidence="1">
    <location>
        <begin position="421"/>
        <end position="438"/>
    </location>
</feature>
<dbReference type="Pfam" id="PF00566">
    <property type="entry name" value="RabGAP-TBC"/>
    <property type="match status" value="1"/>
</dbReference>
<feature type="region of interest" description="Disordered" evidence="1">
    <location>
        <begin position="397"/>
        <end position="443"/>
    </location>
</feature>
<name>A0AAV1PF76_SCOSC</name>
<dbReference type="SUPFAM" id="SSF47923">
    <property type="entry name" value="Ypt/Rab-GAP domain of gyp1p"/>
    <property type="match status" value="2"/>
</dbReference>
<keyword evidence="4" id="KW-1185">Reference proteome</keyword>
<evidence type="ECO:0000256" key="1">
    <source>
        <dbReference type="SAM" id="MobiDB-lite"/>
    </source>
</evidence>
<dbReference type="FunFam" id="1.10.8.270:FF:000016">
    <property type="entry name" value="TBC1 domain family member 2A"/>
    <property type="match status" value="1"/>
</dbReference>
<evidence type="ECO:0000313" key="3">
    <source>
        <dbReference type="EMBL" id="CAK6969940.1"/>
    </source>
</evidence>
<evidence type="ECO:0000259" key="2">
    <source>
        <dbReference type="PROSITE" id="PS50086"/>
    </source>
</evidence>
<dbReference type="GO" id="GO:0031267">
    <property type="term" value="F:small GTPase binding"/>
    <property type="evidence" value="ECO:0007669"/>
    <property type="project" value="TreeGrafter"/>
</dbReference>
<dbReference type="InterPro" id="IPR050302">
    <property type="entry name" value="Rab_GAP_TBC_domain"/>
</dbReference>
<feature type="compositionally biased region" description="Basic and acidic residues" evidence="1">
    <location>
        <begin position="397"/>
        <end position="409"/>
    </location>
</feature>
<reference evidence="3 4" key="1">
    <citation type="submission" date="2024-01" db="EMBL/GenBank/DDBJ databases">
        <authorList>
            <person name="Alioto T."/>
            <person name="Alioto T."/>
            <person name="Gomez Garrido J."/>
        </authorList>
    </citation>
    <scope>NUCLEOTIDE SEQUENCE [LARGE SCALE GENOMIC DNA]</scope>
</reference>
<proteinExistence type="predicted"/>
<organism evidence="3 4">
    <name type="scientific">Scomber scombrus</name>
    <name type="common">Atlantic mackerel</name>
    <name type="synonym">Scomber vernalis</name>
    <dbReference type="NCBI Taxonomy" id="13677"/>
    <lineage>
        <taxon>Eukaryota</taxon>
        <taxon>Metazoa</taxon>
        <taxon>Chordata</taxon>
        <taxon>Craniata</taxon>
        <taxon>Vertebrata</taxon>
        <taxon>Euteleostomi</taxon>
        <taxon>Actinopterygii</taxon>
        <taxon>Neopterygii</taxon>
        <taxon>Teleostei</taxon>
        <taxon>Neoteleostei</taxon>
        <taxon>Acanthomorphata</taxon>
        <taxon>Pelagiaria</taxon>
        <taxon>Scombriformes</taxon>
        <taxon>Scombridae</taxon>
        <taxon>Scomber</taxon>
    </lineage>
</organism>